<dbReference type="RefSeq" id="WP_016638176.1">
    <property type="nucleotide sequence ID" value="NZ_AOPZ01000003.1"/>
</dbReference>
<evidence type="ECO:0000313" key="2">
    <source>
        <dbReference type="Proteomes" id="UP000014629"/>
    </source>
</evidence>
<organism evidence="1 2">
    <name type="scientific">Streptomyces aurantiacus JA 4570</name>
    <dbReference type="NCBI Taxonomy" id="1286094"/>
    <lineage>
        <taxon>Bacteria</taxon>
        <taxon>Bacillati</taxon>
        <taxon>Actinomycetota</taxon>
        <taxon>Actinomycetes</taxon>
        <taxon>Kitasatosporales</taxon>
        <taxon>Streptomycetaceae</taxon>
        <taxon>Streptomyces</taxon>
        <taxon>Streptomyces aurantiacus group</taxon>
    </lineage>
</organism>
<name>S3ZVR9_9ACTN</name>
<reference evidence="1 2" key="1">
    <citation type="submission" date="2013-02" db="EMBL/GenBank/DDBJ databases">
        <title>Draft Genome Sequence of Streptomyces aurantiacus, Which Produces Setomimycin.</title>
        <authorList>
            <person name="Gruening B.A."/>
            <person name="Praeg A."/>
            <person name="Erxleben A."/>
            <person name="Guenther S."/>
            <person name="Mueller M."/>
        </authorList>
    </citation>
    <scope>NUCLEOTIDE SEQUENCE [LARGE SCALE GENOMIC DNA]</scope>
    <source>
        <strain evidence="1 2">JA 4570</strain>
    </source>
</reference>
<proteinExistence type="predicted"/>
<dbReference type="Proteomes" id="UP000014629">
    <property type="component" value="Unassembled WGS sequence"/>
</dbReference>
<evidence type="ECO:0000313" key="1">
    <source>
        <dbReference type="EMBL" id="EPH46874.1"/>
    </source>
</evidence>
<gene>
    <name evidence="1" type="ORF">STRAU_0040</name>
</gene>
<comment type="caution">
    <text evidence="1">The sequence shown here is derived from an EMBL/GenBank/DDBJ whole genome shotgun (WGS) entry which is preliminary data.</text>
</comment>
<protein>
    <submittedName>
        <fullName evidence="1">Uncharacterized protein</fullName>
    </submittedName>
</protein>
<dbReference type="AlphaFoldDB" id="S3ZVR9"/>
<keyword evidence="2" id="KW-1185">Reference proteome</keyword>
<sequence>MSKDYGGEDSIGDDVHRLIEARDYHRARQEAAEEAGSASAEIHAYNADRCQDLAEDGIRNAKSH</sequence>
<dbReference type="EMBL" id="AOPZ01000003">
    <property type="protein sequence ID" value="EPH46874.1"/>
    <property type="molecule type" value="Genomic_DNA"/>
</dbReference>
<dbReference type="PATRIC" id="fig|1286094.4.peg.37"/>
<accession>S3ZVR9</accession>